<evidence type="ECO:0000259" key="2">
    <source>
        <dbReference type="Pfam" id="PF08770"/>
    </source>
</evidence>
<dbReference type="Pfam" id="PF08770">
    <property type="entry name" value="SoxZ"/>
    <property type="match status" value="1"/>
</dbReference>
<gene>
    <name evidence="4" type="ORF">PAM7066_01565</name>
</gene>
<feature type="chain" id="PRO_5010993998" evidence="1">
    <location>
        <begin position="23"/>
        <end position="261"/>
    </location>
</feature>
<keyword evidence="1" id="KW-0732">Signal</keyword>
<dbReference type="InterPro" id="IPR030831">
    <property type="entry name" value="Fuse-rel_SoxYZ"/>
</dbReference>
<name>A0A1Y5SB97_9RHOB</name>
<dbReference type="RefSeq" id="WP_085853560.1">
    <property type="nucleotide sequence ID" value="NZ_FOPF01000003.1"/>
</dbReference>
<dbReference type="NCBIfam" id="TIGR04557">
    <property type="entry name" value="fuse_rel_SoxYZ"/>
    <property type="match status" value="1"/>
</dbReference>
<evidence type="ECO:0000256" key="1">
    <source>
        <dbReference type="SAM" id="SignalP"/>
    </source>
</evidence>
<feature type="domain" description="Sulphur oxidation protein SoxZ" evidence="2">
    <location>
        <begin position="165"/>
        <end position="251"/>
    </location>
</feature>
<dbReference type="InterPro" id="IPR013783">
    <property type="entry name" value="Ig-like_fold"/>
</dbReference>
<dbReference type="Gene3D" id="2.60.40.2470">
    <property type="entry name" value="SoxY domain"/>
    <property type="match status" value="1"/>
</dbReference>
<dbReference type="Pfam" id="PF13501">
    <property type="entry name" value="SoxY"/>
    <property type="match status" value="1"/>
</dbReference>
<dbReference type="InterPro" id="IPR032711">
    <property type="entry name" value="SoxY"/>
</dbReference>
<reference evidence="4 5" key="1">
    <citation type="submission" date="2017-03" db="EMBL/GenBank/DDBJ databases">
        <authorList>
            <person name="Afonso C.L."/>
            <person name="Miller P.J."/>
            <person name="Scott M.A."/>
            <person name="Spackman E."/>
            <person name="Goraichik I."/>
            <person name="Dimitrov K.M."/>
            <person name="Suarez D.L."/>
            <person name="Swayne D.E."/>
        </authorList>
    </citation>
    <scope>NUCLEOTIDE SEQUENCE [LARGE SCALE GENOMIC DNA]</scope>
    <source>
        <strain evidence="4 5">CECT 7066</strain>
    </source>
</reference>
<dbReference type="InterPro" id="IPR038162">
    <property type="entry name" value="SoxY_sf"/>
</dbReference>
<proteinExistence type="predicted"/>
<dbReference type="AlphaFoldDB" id="A0A1Y5SB97"/>
<dbReference type="Proteomes" id="UP000193870">
    <property type="component" value="Unassembled WGS sequence"/>
</dbReference>
<evidence type="ECO:0000313" key="4">
    <source>
        <dbReference type="EMBL" id="SLN36774.1"/>
    </source>
</evidence>
<feature type="signal peptide" evidence="1">
    <location>
        <begin position="1"/>
        <end position="22"/>
    </location>
</feature>
<dbReference type="Gene3D" id="2.60.40.10">
    <property type="entry name" value="Immunoglobulins"/>
    <property type="match status" value="1"/>
</dbReference>
<accession>A0A1Y5SB97</accession>
<dbReference type="SUPFAM" id="SSF81296">
    <property type="entry name" value="E set domains"/>
    <property type="match status" value="1"/>
</dbReference>
<dbReference type="InterPro" id="IPR014880">
    <property type="entry name" value="SoxZ_dom"/>
</dbReference>
<evidence type="ECO:0000313" key="5">
    <source>
        <dbReference type="Proteomes" id="UP000193870"/>
    </source>
</evidence>
<keyword evidence="5" id="KW-1185">Reference proteome</keyword>
<evidence type="ECO:0000259" key="3">
    <source>
        <dbReference type="Pfam" id="PF13501"/>
    </source>
</evidence>
<dbReference type="STRING" id="315423.SAMN04488020_103283"/>
<dbReference type="InterPro" id="IPR014756">
    <property type="entry name" value="Ig_E-set"/>
</dbReference>
<organism evidence="4 5">
    <name type="scientific">Palleronia marisminoris</name>
    <dbReference type="NCBI Taxonomy" id="315423"/>
    <lineage>
        <taxon>Bacteria</taxon>
        <taxon>Pseudomonadati</taxon>
        <taxon>Pseudomonadota</taxon>
        <taxon>Alphaproteobacteria</taxon>
        <taxon>Rhodobacterales</taxon>
        <taxon>Roseobacteraceae</taxon>
        <taxon>Palleronia</taxon>
    </lineage>
</organism>
<dbReference type="OrthoDB" id="8538315at2"/>
<dbReference type="EMBL" id="FWFV01000003">
    <property type="protein sequence ID" value="SLN36774.1"/>
    <property type="molecule type" value="Genomic_DNA"/>
</dbReference>
<protein>
    <submittedName>
        <fullName evidence="4">Sulfur oxidation protein SoxY</fullName>
    </submittedName>
</protein>
<feature type="domain" description="Ig-like SoxY" evidence="3">
    <location>
        <begin position="33"/>
        <end position="141"/>
    </location>
</feature>
<sequence>MLRTHMAVAAGLLVATAGLAQAESDAWSDIVADVFDGRAMQQSDIVTLETPYRAEDAATVPVTMHFAPPEDAGLRVERVTLVIDENPAPIAAVFELGADAGVSRIDTRVRVQSYTNVHLVAELSDGSLHMTETFVKASGGCSAPMGKDPEAAMANLGLMKLRQFDGANPEAQLMIRHPNNSGLQMDQLTRHYIPAHFIHSLTIAQGDAPILKMEGGISLSEDPSVRFEFEPNGEPIAVEAQDTEGNVFSENWPIEVGRSGT</sequence>